<dbReference type="EMBL" id="PFHV01000016">
    <property type="protein sequence ID" value="PIX03384.1"/>
    <property type="molecule type" value="Genomic_DNA"/>
</dbReference>
<reference evidence="3" key="1">
    <citation type="submission" date="2017-09" db="EMBL/GenBank/DDBJ databases">
        <title>Depth-based differentiation of microbial function through sediment-hosted aquifers and enrichment of novel symbionts in the deep terrestrial subsurface.</title>
        <authorList>
            <person name="Probst A.J."/>
            <person name="Ladd B."/>
            <person name="Jarett J.K."/>
            <person name="Geller-Mcgrath D.E."/>
            <person name="Sieber C.M.K."/>
            <person name="Emerson J.B."/>
            <person name="Anantharaman K."/>
            <person name="Thomas B.C."/>
            <person name="Malmstrom R."/>
            <person name="Stieglmeier M."/>
            <person name="Klingl A."/>
            <person name="Woyke T."/>
            <person name="Ryan C.M."/>
            <person name="Banfield J.F."/>
        </authorList>
    </citation>
    <scope>NUCLEOTIDE SEQUENCE [LARGE SCALE GENOMIC DNA]</scope>
</reference>
<evidence type="ECO:0000313" key="2">
    <source>
        <dbReference type="EMBL" id="PIX03384.1"/>
    </source>
</evidence>
<feature type="non-terminal residue" evidence="2">
    <location>
        <position position="602"/>
    </location>
</feature>
<accession>A0A2M7IZ37</accession>
<protein>
    <submittedName>
        <fullName evidence="2">Uncharacterized protein</fullName>
    </submittedName>
</protein>
<sequence length="602" mass="69441">MNQINQEIRQCQNCKADFAIKPEDFDFYEKIKVPPPTFCPECRAKRRMAFFNERILYKRKDSKTGEIIFSGFSDDKDLKIYDHQLWWSDDWDAMDYGKNYDFNKTFFSQFLSLLKQVPLASRSFVSPINSEYCNNAGYLKNCYLVFDADNCGNVLYSCMLHKSKDVLDIFYANNIELCYDSFMIWDGSRIFFSSYCDNCLDIYFSKNLTGCNNCFGCMNLRNKKYHIFNKPYSKEDYQAEIKKFDFSSYNGLQKIIEQARNFWLKFPVKFREGINNTNVSGEYIADSKNVINSYDVSGCHDLRFCQIVIPPASDCYDYTDWGSNADRIYESSMCGRDIARLSFCWDCYKTVSDSQYCFQCHNSHNLFGCVGLRGKQYCIFNKQYSKEEYEALAPRIIEQMNSLPYIDKKGRAYKYGEFFPAELSPFCYNETIAQEYFPLTKEQAMEQGYFWKDPEPRNYQIDLTTDQLPDNIKDVPDDIVGKVIECQHQGKCNEQCTEAFRIIEPELAFYRRMNLPLPRLCPTVATTNDSSNATPSSSGSANASAKASLAGVRPQPKLIRTLASTSTEIVPAPTPLKPATPPTAPRLFIASSATLEKLSEQP</sequence>
<evidence type="ECO:0000256" key="1">
    <source>
        <dbReference type="SAM" id="MobiDB-lite"/>
    </source>
</evidence>
<comment type="caution">
    <text evidence="2">The sequence shown here is derived from an EMBL/GenBank/DDBJ whole genome shotgun (WGS) entry which is preliminary data.</text>
</comment>
<dbReference type="AlphaFoldDB" id="A0A2M7IZ37"/>
<feature type="region of interest" description="Disordered" evidence="1">
    <location>
        <begin position="526"/>
        <end position="602"/>
    </location>
</feature>
<evidence type="ECO:0000313" key="3">
    <source>
        <dbReference type="Proteomes" id="UP000230505"/>
    </source>
</evidence>
<proteinExistence type="predicted"/>
<dbReference type="Proteomes" id="UP000230505">
    <property type="component" value="Unassembled WGS sequence"/>
</dbReference>
<gene>
    <name evidence="2" type="ORF">COZ78_00655</name>
</gene>
<feature type="compositionally biased region" description="Low complexity" evidence="1">
    <location>
        <begin position="526"/>
        <end position="550"/>
    </location>
</feature>
<feature type="compositionally biased region" description="Pro residues" evidence="1">
    <location>
        <begin position="572"/>
        <end position="584"/>
    </location>
</feature>
<organism evidence="2 3">
    <name type="scientific">bacterium (Candidatus Gribaldobacteria) CG_4_8_14_3_um_filter_42_11</name>
    <dbReference type="NCBI Taxonomy" id="2014267"/>
    <lineage>
        <taxon>Bacteria</taxon>
        <taxon>Candidatus Gribaldobacteria</taxon>
    </lineage>
</organism>
<name>A0A2M7IZ37_9BACT</name>